<evidence type="ECO:0000313" key="2">
    <source>
        <dbReference type="Proteomes" id="UP000236291"/>
    </source>
</evidence>
<accession>A0A2K3M4W5</accession>
<comment type="caution">
    <text evidence="1">The sequence shown here is derived from an EMBL/GenBank/DDBJ whole genome shotgun (WGS) entry which is preliminary data.</text>
</comment>
<reference evidence="1 2" key="2">
    <citation type="journal article" date="2017" name="Front. Plant Sci.">
        <title>Gene Classification and Mining of Molecular Markers Useful in Red Clover (Trifolium pratense) Breeding.</title>
        <authorList>
            <person name="Istvanek J."/>
            <person name="Dluhosova J."/>
            <person name="Dluhos P."/>
            <person name="Patkova L."/>
            <person name="Nedelnik J."/>
            <person name="Repkova J."/>
        </authorList>
    </citation>
    <scope>NUCLEOTIDE SEQUENCE [LARGE SCALE GENOMIC DNA]</scope>
    <source>
        <strain evidence="2">cv. Tatra</strain>
        <tissue evidence="1">Young leaves</tissue>
    </source>
</reference>
<reference evidence="1 2" key="1">
    <citation type="journal article" date="2014" name="Am. J. Bot.">
        <title>Genome assembly and annotation for red clover (Trifolium pratense; Fabaceae).</title>
        <authorList>
            <person name="Istvanek J."/>
            <person name="Jaros M."/>
            <person name="Krenek A."/>
            <person name="Repkova J."/>
        </authorList>
    </citation>
    <scope>NUCLEOTIDE SEQUENCE [LARGE SCALE GENOMIC DNA]</scope>
    <source>
        <strain evidence="2">cv. Tatra</strain>
        <tissue evidence="1">Young leaves</tissue>
    </source>
</reference>
<dbReference type="Proteomes" id="UP000236291">
    <property type="component" value="Unassembled WGS sequence"/>
</dbReference>
<evidence type="ECO:0000313" key="1">
    <source>
        <dbReference type="EMBL" id="PNX85831.1"/>
    </source>
</evidence>
<gene>
    <name evidence="1" type="ORF">L195_g041905</name>
</gene>
<dbReference type="EMBL" id="ASHM01049704">
    <property type="protein sequence ID" value="PNX85831.1"/>
    <property type="molecule type" value="Genomic_DNA"/>
</dbReference>
<proteinExistence type="predicted"/>
<organism evidence="1 2">
    <name type="scientific">Trifolium pratense</name>
    <name type="common">Red clover</name>
    <dbReference type="NCBI Taxonomy" id="57577"/>
    <lineage>
        <taxon>Eukaryota</taxon>
        <taxon>Viridiplantae</taxon>
        <taxon>Streptophyta</taxon>
        <taxon>Embryophyta</taxon>
        <taxon>Tracheophyta</taxon>
        <taxon>Spermatophyta</taxon>
        <taxon>Magnoliopsida</taxon>
        <taxon>eudicotyledons</taxon>
        <taxon>Gunneridae</taxon>
        <taxon>Pentapetalae</taxon>
        <taxon>rosids</taxon>
        <taxon>fabids</taxon>
        <taxon>Fabales</taxon>
        <taxon>Fabaceae</taxon>
        <taxon>Papilionoideae</taxon>
        <taxon>50 kb inversion clade</taxon>
        <taxon>NPAAA clade</taxon>
        <taxon>Hologalegina</taxon>
        <taxon>IRL clade</taxon>
        <taxon>Trifolieae</taxon>
        <taxon>Trifolium</taxon>
    </lineage>
</organism>
<name>A0A2K3M4W5_TRIPR</name>
<protein>
    <submittedName>
        <fullName evidence="1">Uncharacterized protein</fullName>
    </submittedName>
</protein>
<dbReference type="AlphaFoldDB" id="A0A2K3M4W5"/>
<feature type="non-terminal residue" evidence="1">
    <location>
        <position position="33"/>
    </location>
</feature>
<sequence>MTPVMNHESMVAASVVVVVVTSDEPASDTIREI</sequence>